<evidence type="ECO:0000313" key="2">
    <source>
        <dbReference type="EMBL" id="QHT19878.1"/>
    </source>
</evidence>
<dbReference type="EMBL" id="MN739670">
    <property type="protein sequence ID" value="QHT19878.1"/>
    <property type="molecule type" value="Genomic_DNA"/>
</dbReference>
<feature type="region of interest" description="Disordered" evidence="1">
    <location>
        <begin position="160"/>
        <end position="191"/>
    </location>
</feature>
<name>A0A6C0DTS5_9ZZZZ</name>
<feature type="compositionally biased region" description="Acidic residues" evidence="1">
    <location>
        <begin position="164"/>
        <end position="173"/>
    </location>
</feature>
<accession>A0A6C0DTS5</accession>
<reference evidence="2" key="1">
    <citation type="journal article" date="2020" name="Nature">
        <title>Giant virus diversity and host interactions through global metagenomics.</title>
        <authorList>
            <person name="Schulz F."/>
            <person name="Roux S."/>
            <person name="Paez-Espino D."/>
            <person name="Jungbluth S."/>
            <person name="Walsh D.A."/>
            <person name="Denef V.J."/>
            <person name="McMahon K.D."/>
            <person name="Konstantinidis K.T."/>
            <person name="Eloe-Fadrosh E.A."/>
            <person name="Kyrpides N.C."/>
            <person name="Woyke T."/>
        </authorList>
    </citation>
    <scope>NUCLEOTIDE SEQUENCE</scope>
    <source>
        <strain evidence="2">GVMAG-M-3300023174-5</strain>
    </source>
</reference>
<protein>
    <submittedName>
        <fullName evidence="2">Uncharacterized protein</fullName>
    </submittedName>
</protein>
<proteinExistence type="predicted"/>
<feature type="compositionally biased region" description="Basic and acidic residues" evidence="1">
    <location>
        <begin position="7"/>
        <end position="17"/>
    </location>
</feature>
<dbReference type="AlphaFoldDB" id="A0A6C0DTS5"/>
<organism evidence="2">
    <name type="scientific">viral metagenome</name>
    <dbReference type="NCBI Taxonomy" id="1070528"/>
    <lineage>
        <taxon>unclassified sequences</taxon>
        <taxon>metagenomes</taxon>
        <taxon>organismal metagenomes</taxon>
    </lineage>
</organism>
<evidence type="ECO:0000256" key="1">
    <source>
        <dbReference type="SAM" id="MobiDB-lite"/>
    </source>
</evidence>
<sequence>MSNIFKTEQKPNNRNNDRNYLSNSFRSNSQPVVQKFEIKEADFPELIVEEQSKNKSKISNENENVMQYKNAILKSDDEDAVKYNLTPGWVNIYYDKNRKLVIEKHDARNEVDEDFHTSAQRVFQKLIDKRETERITYNNLYGEGEYERIYYIPRREDDKYYEYNTDEDTESVEEANKDEYSEDNPEYYDLY</sequence>
<feature type="compositionally biased region" description="Acidic residues" evidence="1">
    <location>
        <begin position="180"/>
        <end position="191"/>
    </location>
</feature>
<feature type="region of interest" description="Disordered" evidence="1">
    <location>
        <begin position="1"/>
        <end position="26"/>
    </location>
</feature>